<feature type="region of interest" description="Disordered" evidence="8">
    <location>
        <begin position="1"/>
        <end position="103"/>
    </location>
</feature>
<evidence type="ECO:0000256" key="2">
    <source>
        <dbReference type="ARBA" id="ARBA00022679"/>
    </source>
</evidence>
<dbReference type="HAMAP" id="MF_00361">
    <property type="entry name" value="NAD_kinase"/>
    <property type="match status" value="1"/>
</dbReference>
<protein>
    <submittedName>
        <fullName evidence="9">Inorganic polyphosphate/ATP-NAD kinase</fullName>
        <ecNumber evidence="9">2.7.1.23</ecNumber>
    </submittedName>
</protein>
<feature type="compositionally biased region" description="Polar residues" evidence="8">
    <location>
        <begin position="139"/>
        <end position="155"/>
    </location>
</feature>
<evidence type="ECO:0000256" key="3">
    <source>
        <dbReference type="ARBA" id="ARBA00022741"/>
    </source>
</evidence>
<dbReference type="HOGENOM" id="CLU_008831_1_1_1"/>
<dbReference type="STRING" id="1206466.K0KV22"/>
<feature type="region of interest" description="Disordered" evidence="8">
    <location>
        <begin position="126"/>
        <end position="156"/>
    </location>
</feature>
<keyword evidence="3" id="KW-0547">Nucleotide-binding</keyword>
<feature type="compositionally biased region" description="Basic and acidic residues" evidence="8">
    <location>
        <begin position="52"/>
        <end position="64"/>
    </location>
</feature>
<dbReference type="Gene3D" id="2.60.200.30">
    <property type="entry name" value="Probable inorganic polyphosphate/atp-NAD kinase, domain 2"/>
    <property type="match status" value="1"/>
</dbReference>
<keyword evidence="5" id="KW-0067">ATP-binding</keyword>
<gene>
    <name evidence="9" type="ORF">BN7_4597</name>
</gene>
<comment type="caution">
    <text evidence="9">The sequence shown here is derived from an EMBL/GenBank/DDBJ whole genome shotgun (WGS) entry which is preliminary data.</text>
</comment>
<evidence type="ECO:0000313" key="10">
    <source>
        <dbReference type="Proteomes" id="UP000009328"/>
    </source>
</evidence>
<evidence type="ECO:0000256" key="5">
    <source>
        <dbReference type="ARBA" id="ARBA00022840"/>
    </source>
</evidence>
<sequence>MAHINRSQSPALDRPYSPFSKPPVTAEQLDEKSDPEGSLDLREVNTEQVQNELEKFTFTESNHDQDDDGSNIPYGEKILETNVGTSSSDSSTPHTPIPQKRYSIGSKSVIPSLLNAQLHNLKIFEPHEGGKTHNAVKDPSSSTGDELNESRSSTGEIKECLEHDLSRLSSALMTKRQLGKVVGGIREIERTLNHVHIRAKMVNIMILTKIYDDEPNHWARIVSLFLLNYNSEINIYIQEELKTNDYYQYQDIISQNPSFAKRIHFWFGDKCAYRPEIFDLILTFGGDGTVLYASWIFQTIIPPILAFSLGSLGFLTDFNVEDHEDILSDIIENGYQCSIRMRFECTIMKSITGSDPKQSLTEQIAKLNSNCQTHQISETYCIFNEVVVDRGPNAVMSSLEVFGDKEAITTAEADGLIISTPSGSTAYSLSAGGSLVHPEIPGILISPICPHTLSFRPLVIPESIILRLGVPYDARSTAWCSFDGKNRVELGKGDFVTVTASRYPIPCIRKSASKNAWFERISETLHWNERKKQKALDLKDPHGIHDFH</sequence>
<dbReference type="GO" id="GO:0003951">
    <property type="term" value="F:NAD+ kinase activity"/>
    <property type="evidence" value="ECO:0007669"/>
    <property type="project" value="UniProtKB-EC"/>
</dbReference>
<dbReference type="InterPro" id="IPR002504">
    <property type="entry name" value="NADK"/>
</dbReference>
<dbReference type="AlphaFoldDB" id="K0KV22"/>
<keyword evidence="10" id="KW-1185">Reference proteome</keyword>
<dbReference type="Pfam" id="PF01513">
    <property type="entry name" value="NAD_kinase"/>
    <property type="match status" value="1"/>
</dbReference>
<dbReference type="PANTHER" id="PTHR20275:SF0">
    <property type="entry name" value="NAD KINASE"/>
    <property type="match status" value="1"/>
</dbReference>
<reference evidence="9 10" key="1">
    <citation type="journal article" date="2012" name="Eukaryot. Cell">
        <title>Draft genome sequence of Wickerhamomyces ciferrii NRRL Y-1031 F-60-10.</title>
        <authorList>
            <person name="Schneider J."/>
            <person name="Andrea H."/>
            <person name="Blom J."/>
            <person name="Jaenicke S."/>
            <person name="Ruckert C."/>
            <person name="Schorsch C."/>
            <person name="Szczepanowski R."/>
            <person name="Farwick M."/>
            <person name="Goesmann A."/>
            <person name="Puhler A."/>
            <person name="Schaffer S."/>
            <person name="Tauch A."/>
            <person name="Kohler T."/>
            <person name="Brinkrolf K."/>
        </authorList>
    </citation>
    <scope>NUCLEOTIDE SEQUENCE [LARGE SCALE GENOMIC DNA]</scope>
    <source>
        <strain evidence="10">ATCC 14091 / BCRC 22168 / CBS 111 / JCM 3599 / NBRC 0793 / NRRL Y-1031 F-60-10</strain>
    </source>
</reference>
<dbReference type="GO" id="GO:0019674">
    <property type="term" value="P:NAD+ metabolic process"/>
    <property type="evidence" value="ECO:0007669"/>
    <property type="project" value="InterPro"/>
</dbReference>
<dbReference type="Pfam" id="PF20143">
    <property type="entry name" value="NAD_kinase_C"/>
    <property type="match status" value="1"/>
</dbReference>
<evidence type="ECO:0000313" key="9">
    <source>
        <dbReference type="EMBL" id="CCH45018.1"/>
    </source>
</evidence>
<dbReference type="EC" id="2.7.1.23" evidence="9"/>
<proteinExistence type="inferred from homology"/>
<keyword evidence="6" id="KW-0521">NADP</keyword>
<dbReference type="InParanoid" id="K0KV22"/>
<comment type="similarity">
    <text evidence="1">Belongs to the NAD kinase family.</text>
</comment>
<dbReference type="InterPro" id="IPR016064">
    <property type="entry name" value="NAD/diacylglycerol_kinase_sf"/>
</dbReference>
<dbReference type="InterPro" id="IPR017437">
    <property type="entry name" value="ATP-NAD_kinase_PpnK-typ_C"/>
</dbReference>
<evidence type="ECO:0000256" key="6">
    <source>
        <dbReference type="ARBA" id="ARBA00022857"/>
    </source>
</evidence>
<dbReference type="eggNOG" id="KOG2178">
    <property type="taxonomic scope" value="Eukaryota"/>
</dbReference>
<keyword evidence="2 9" id="KW-0808">Transferase</keyword>
<organism evidence="9 10">
    <name type="scientific">Wickerhamomyces ciferrii (strain ATCC 14091 / BCRC 22168 / CBS 111 / JCM 3599 / NBRC 0793 / NRRL Y-1031 F-60-10)</name>
    <name type="common">Yeast</name>
    <name type="synonym">Pichia ciferrii</name>
    <dbReference type="NCBI Taxonomy" id="1206466"/>
    <lineage>
        <taxon>Eukaryota</taxon>
        <taxon>Fungi</taxon>
        <taxon>Dikarya</taxon>
        <taxon>Ascomycota</taxon>
        <taxon>Saccharomycotina</taxon>
        <taxon>Saccharomycetes</taxon>
        <taxon>Phaffomycetales</taxon>
        <taxon>Wickerhamomycetaceae</taxon>
        <taxon>Wickerhamomyces</taxon>
    </lineage>
</organism>
<dbReference type="Proteomes" id="UP000009328">
    <property type="component" value="Unassembled WGS sequence"/>
</dbReference>
<keyword evidence="7" id="KW-0520">NAD</keyword>
<name>K0KV22_WICCF</name>
<dbReference type="SUPFAM" id="SSF111331">
    <property type="entry name" value="NAD kinase/diacylglycerol kinase-like"/>
    <property type="match status" value="1"/>
</dbReference>
<evidence type="ECO:0000256" key="4">
    <source>
        <dbReference type="ARBA" id="ARBA00022777"/>
    </source>
</evidence>
<accession>K0KV22</accession>
<feature type="compositionally biased region" description="Polar residues" evidence="8">
    <location>
        <begin position="1"/>
        <end position="10"/>
    </location>
</feature>
<feature type="compositionally biased region" description="Low complexity" evidence="8">
    <location>
        <begin position="85"/>
        <end position="98"/>
    </location>
</feature>
<feature type="compositionally biased region" description="Basic and acidic residues" evidence="8">
    <location>
        <begin position="29"/>
        <end position="45"/>
    </location>
</feature>
<evidence type="ECO:0000256" key="8">
    <source>
        <dbReference type="SAM" id="MobiDB-lite"/>
    </source>
</evidence>
<dbReference type="PANTHER" id="PTHR20275">
    <property type="entry name" value="NAD KINASE"/>
    <property type="match status" value="1"/>
</dbReference>
<dbReference type="FunFam" id="2.60.200.30:FF:000009">
    <property type="entry name" value="Poly(P)/ATP NAD kinase"/>
    <property type="match status" value="1"/>
</dbReference>
<keyword evidence="4 9" id="KW-0418">Kinase</keyword>
<dbReference type="Gene3D" id="3.40.50.10330">
    <property type="entry name" value="Probable inorganic polyphosphate/atp-NAD kinase, domain 1"/>
    <property type="match status" value="1"/>
</dbReference>
<dbReference type="GO" id="GO:0006741">
    <property type="term" value="P:NADP+ biosynthetic process"/>
    <property type="evidence" value="ECO:0007669"/>
    <property type="project" value="InterPro"/>
</dbReference>
<dbReference type="EMBL" id="CAIF01000178">
    <property type="protein sequence ID" value="CCH45018.1"/>
    <property type="molecule type" value="Genomic_DNA"/>
</dbReference>
<evidence type="ECO:0000256" key="7">
    <source>
        <dbReference type="ARBA" id="ARBA00023027"/>
    </source>
</evidence>
<evidence type="ECO:0000256" key="1">
    <source>
        <dbReference type="ARBA" id="ARBA00010995"/>
    </source>
</evidence>
<dbReference type="InterPro" id="IPR017438">
    <property type="entry name" value="ATP-NAD_kinase_N"/>
</dbReference>
<dbReference type="GO" id="GO:0005524">
    <property type="term" value="F:ATP binding"/>
    <property type="evidence" value="ECO:0007669"/>
    <property type="project" value="UniProtKB-KW"/>
</dbReference>